<keyword evidence="3" id="KW-1185">Reference proteome</keyword>
<reference evidence="2 3" key="1">
    <citation type="submission" date="2018-06" db="EMBL/GenBank/DDBJ databases">
        <title>Genomic Encyclopedia of Archaeal and Bacterial Type Strains, Phase II (KMG-II): from individual species to whole genera.</title>
        <authorList>
            <person name="Goeker M."/>
        </authorList>
    </citation>
    <scope>NUCLEOTIDE SEQUENCE [LARGE SCALE GENOMIC DNA]</scope>
    <source>
        <strain evidence="2 3">DSM 23241</strain>
    </source>
</reference>
<evidence type="ECO:0000259" key="1">
    <source>
        <dbReference type="Pfam" id="PF00027"/>
    </source>
</evidence>
<dbReference type="EMBL" id="QKZV01000009">
    <property type="protein sequence ID" value="PZX60740.1"/>
    <property type="molecule type" value="Genomic_DNA"/>
</dbReference>
<name>A0A2W7RQE3_9BACT</name>
<dbReference type="Gene3D" id="2.60.120.10">
    <property type="entry name" value="Jelly Rolls"/>
    <property type="match status" value="1"/>
</dbReference>
<evidence type="ECO:0000313" key="3">
    <source>
        <dbReference type="Proteomes" id="UP000249720"/>
    </source>
</evidence>
<comment type="caution">
    <text evidence="2">The sequence shown here is derived from an EMBL/GenBank/DDBJ whole genome shotgun (WGS) entry which is preliminary data.</text>
</comment>
<dbReference type="SUPFAM" id="SSF51206">
    <property type="entry name" value="cAMP-binding domain-like"/>
    <property type="match status" value="1"/>
</dbReference>
<accession>A0A2W7RQE3</accession>
<dbReference type="CDD" id="cd00038">
    <property type="entry name" value="CAP_ED"/>
    <property type="match status" value="1"/>
</dbReference>
<sequence>MNSTYIQHINSKVKLSKAEVVLIQKHIVHKKIRKKHYFLQEGDVCKYTAFVEKGLLRSYTLHNNGNEHIIQFAMEGWFIADLYSFLSGEPAVYNIEAIEDSELVLISKPANDLLLQQCPNYQTFMLQVITNAYIALQKRFNAIPHLTVDERYQNILQQYPTLPKRVPQRMIAAYLGITPETLSRVRKRLQQPK</sequence>
<evidence type="ECO:0000313" key="2">
    <source>
        <dbReference type="EMBL" id="PZX60740.1"/>
    </source>
</evidence>
<feature type="domain" description="Cyclic nucleotide-binding" evidence="1">
    <location>
        <begin position="30"/>
        <end position="116"/>
    </location>
</feature>
<dbReference type="Proteomes" id="UP000249720">
    <property type="component" value="Unassembled WGS sequence"/>
</dbReference>
<dbReference type="RefSeq" id="WP_111296989.1">
    <property type="nucleotide sequence ID" value="NZ_QKZV01000009.1"/>
</dbReference>
<gene>
    <name evidence="2" type="ORF">LX80_02518</name>
</gene>
<dbReference type="InterPro" id="IPR018490">
    <property type="entry name" value="cNMP-bd_dom_sf"/>
</dbReference>
<dbReference type="OrthoDB" id="9152304at2"/>
<organism evidence="2 3">
    <name type="scientific">Hydrotalea sandarakina</name>
    <dbReference type="NCBI Taxonomy" id="1004304"/>
    <lineage>
        <taxon>Bacteria</taxon>
        <taxon>Pseudomonadati</taxon>
        <taxon>Bacteroidota</taxon>
        <taxon>Chitinophagia</taxon>
        <taxon>Chitinophagales</taxon>
        <taxon>Chitinophagaceae</taxon>
        <taxon>Hydrotalea</taxon>
    </lineage>
</organism>
<dbReference type="InterPro" id="IPR000595">
    <property type="entry name" value="cNMP-bd_dom"/>
</dbReference>
<proteinExistence type="predicted"/>
<dbReference type="Pfam" id="PF00027">
    <property type="entry name" value="cNMP_binding"/>
    <property type="match status" value="1"/>
</dbReference>
<dbReference type="AlphaFoldDB" id="A0A2W7RQE3"/>
<dbReference type="InterPro" id="IPR014710">
    <property type="entry name" value="RmlC-like_jellyroll"/>
</dbReference>
<protein>
    <submittedName>
        <fullName evidence="2">CRP-like cAMP-binding protein</fullName>
    </submittedName>
</protein>